<gene>
    <name evidence="1" type="ORF">TPC1_16265</name>
</gene>
<sequence>SLFNKSIVIAKQGYNNESIVNAQIDLASKPIKLIINASDDFLDADQAYVSGYAEGYLTAELIQDYISNVLLDFDPQTTDWPTYIG</sequence>
<evidence type="ECO:0000313" key="1">
    <source>
        <dbReference type="EMBL" id="JAP91950.1"/>
    </source>
</evidence>
<organism evidence="1">
    <name type="scientific">Trepomonas sp. PC1</name>
    <dbReference type="NCBI Taxonomy" id="1076344"/>
    <lineage>
        <taxon>Eukaryota</taxon>
        <taxon>Metamonada</taxon>
        <taxon>Diplomonadida</taxon>
        <taxon>Hexamitidae</taxon>
        <taxon>Hexamitinae</taxon>
        <taxon>Trepomonas</taxon>
    </lineage>
</organism>
<protein>
    <submittedName>
        <fullName evidence="1">Phospholipase B</fullName>
    </submittedName>
</protein>
<name>A0A146K4W2_9EUKA</name>
<dbReference type="AlphaFoldDB" id="A0A146K4W2"/>
<feature type="non-terminal residue" evidence="1">
    <location>
        <position position="1"/>
    </location>
</feature>
<feature type="non-terminal residue" evidence="1">
    <location>
        <position position="85"/>
    </location>
</feature>
<accession>A0A146K4W2</accession>
<reference evidence="1" key="1">
    <citation type="submission" date="2015-07" db="EMBL/GenBank/DDBJ databases">
        <title>Adaptation to a free-living lifestyle via gene acquisitions in the diplomonad Trepomonas sp. PC1.</title>
        <authorList>
            <person name="Xu F."/>
            <person name="Jerlstrom-Hultqvist J."/>
            <person name="Kolisko M."/>
            <person name="Simpson A.G.B."/>
            <person name="Roger A.J."/>
            <person name="Svard S.G."/>
            <person name="Andersson J.O."/>
        </authorList>
    </citation>
    <scope>NUCLEOTIDE SEQUENCE</scope>
    <source>
        <strain evidence="1">PC1</strain>
    </source>
</reference>
<proteinExistence type="predicted"/>
<dbReference type="EMBL" id="GDID01004656">
    <property type="protein sequence ID" value="JAP91950.1"/>
    <property type="molecule type" value="Transcribed_RNA"/>
</dbReference>
<dbReference type="Gene3D" id="3.60.60.30">
    <property type="match status" value="1"/>
</dbReference>